<evidence type="ECO:0000313" key="3">
    <source>
        <dbReference type="Proteomes" id="UP000267464"/>
    </source>
</evidence>
<dbReference type="PANTHER" id="PTHR43689:SF8">
    <property type="entry name" value="ALPHA_BETA-HYDROLASES SUPERFAMILY PROTEIN"/>
    <property type="match status" value="1"/>
</dbReference>
<keyword evidence="3" id="KW-1185">Reference proteome</keyword>
<comment type="caution">
    <text evidence="2">The sequence shown here is derived from an EMBL/GenBank/DDBJ whole genome shotgun (WGS) entry which is preliminary data.</text>
</comment>
<proteinExistence type="predicted"/>
<protein>
    <submittedName>
        <fullName evidence="2">Alpha/beta hydrolase</fullName>
    </submittedName>
</protein>
<dbReference type="InterPro" id="IPR000073">
    <property type="entry name" value="AB_hydrolase_1"/>
</dbReference>
<dbReference type="GO" id="GO:0016787">
    <property type="term" value="F:hydrolase activity"/>
    <property type="evidence" value="ECO:0007669"/>
    <property type="project" value="UniProtKB-KW"/>
</dbReference>
<dbReference type="AlphaFoldDB" id="A0A3N7IUV1"/>
<keyword evidence="2" id="KW-0378">Hydrolase</keyword>
<dbReference type="Proteomes" id="UP000267464">
    <property type="component" value="Unassembled WGS sequence"/>
</dbReference>
<dbReference type="Gene3D" id="3.40.50.1820">
    <property type="entry name" value="alpha/beta hydrolase"/>
    <property type="match status" value="1"/>
</dbReference>
<feature type="domain" description="AB hydrolase-1" evidence="1">
    <location>
        <begin position="56"/>
        <end position="273"/>
    </location>
</feature>
<dbReference type="PANTHER" id="PTHR43689">
    <property type="entry name" value="HYDROLASE"/>
    <property type="match status" value="1"/>
</dbReference>
<sequence length="289" mass="32267">MWTIHATYCIARRSASRTDPKGPALNESFVQIEWRSRLLRLECAWVGAKESAHPPVVFLHEGLGSVALWKDFPQQFCEANGLRGLVFSRYGYGCSTPKPPGERWPVDFMHQQAFEVLPPLFKQLGIERPWLFGHSDGGSIALLHASRFPVAGVVSLAAHVFTEDFGIDAIAATRTAYETTDLRTRLARYHADVDSAFRGWNDIWLDPAFRAWNIEAEIGTIACPLLVVQGIDDEYGTMAQVEAIARRVPHARVLALQRCGHTPHRDQPERLIAEAGAFIRSDGAATHER</sequence>
<dbReference type="SUPFAM" id="SSF53474">
    <property type="entry name" value="alpha/beta-Hydrolases"/>
    <property type="match status" value="1"/>
</dbReference>
<evidence type="ECO:0000259" key="1">
    <source>
        <dbReference type="Pfam" id="PF12697"/>
    </source>
</evidence>
<accession>A0A3N7IUV1</accession>
<dbReference type="Pfam" id="PF12697">
    <property type="entry name" value="Abhydrolase_6"/>
    <property type="match status" value="1"/>
</dbReference>
<dbReference type="InterPro" id="IPR029058">
    <property type="entry name" value="AB_hydrolase_fold"/>
</dbReference>
<evidence type="ECO:0000313" key="2">
    <source>
        <dbReference type="EMBL" id="RQP22612.1"/>
    </source>
</evidence>
<dbReference type="OrthoDB" id="135231at2"/>
<gene>
    <name evidence="2" type="ORF">DZC73_23150</name>
</gene>
<organism evidence="2 3">
    <name type="scientific">Piscinibacter terrae</name>
    <dbReference type="NCBI Taxonomy" id="2496871"/>
    <lineage>
        <taxon>Bacteria</taxon>
        <taxon>Pseudomonadati</taxon>
        <taxon>Pseudomonadota</taxon>
        <taxon>Betaproteobacteria</taxon>
        <taxon>Burkholderiales</taxon>
        <taxon>Sphaerotilaceae</taxon>
        <taxon>Piscinibacter</taxon>
    </lineage>
</organism>
<reference evidence="2 3" key="2">
    <citation type="submission" date="2018-12" db="EMBL/GenBank/DDBJ databases">
        <title>Rhizobacter gummiphilus sp. nov., a rubber-degrading bacterium isolated from the soil of a botanical garden in Japan.</title>
        <authorList>
            <person name="Shunsuke S.S."/>
        </authorList>
    </citation>
    <scope>NUCLEOTIDE SEQUENCE [LARGE SCALE GENOMIC DNA]</scope>
    <source>
        <strain evidence="2 3">S-16</strain>
    </source>
</reference>
<dbReference type="EMBL" id="QUSW01000007">
    <property type="protein sequence ID" value="RQP22612.1"/>
    <property type="molecule type" value="Genomic_DNA"/>
</dbReference>
<name>A0A3N7IUV1_9BURK</name>
<reference evidence="2 3" key="1">
    <citation type="submission" date="2018-08" db="EMBL/GenBank/DDBJ databases">
        <authorList>
            <person name="Khan S.A."/>
            <person name="Jeon C.O."/>
            <person name="Chun B.H."/>
            <person name="Jeong S.E."/>
        </authorList>
    </citation>
    <scope>NUCLEOTIDE SEQUENCE [LARGE SCALE GENOMIC DNA]</scope>
    <source>
        <strain evidence="2 3">S-16</strain>
    </source>
</reference>